<dbReference type="SUPFAM" id="SSF46689">
    <property type="entry name" value="Homeodomain-like"/>
    <property type="match status" value="1"/>
</dbReference>
<evidence type="ECO:0000256" key="1">
    <source>
        <dbReference type="ARBA" id="ARBA00023015"/>
    </source>
</evidence>
<dbReference type="GO" id="GO:0000976">
    <property type="term" value="F:transcription cis-regulatory region binding"/>
    <property type="evidence" value="ECO:0007669"/>
    <property type="project" value="TreeGrafter"/>
</dbReference>
<reference evidence="6 9" key="2">
    <citation type="submission" date="2018-09" db="EMBL/GenBank/DDBJ databases">
        <title>Production of Trimethoprim by Streptomyces sp. 3E-1.</title>
        <authorList>
            <person name="Kang H.J."/>
            <person name="Kim S.B."/>
        </authorList>
    </citation>
    <scope>NUCLEOTIDE SEQUENCE [LARGE SCALE GENOMIC DNA]</scope>
    <source>
        <strain evidence="6 9">3E-1</strain>
    </source>
</reference>
<evidence type="ECO:0000313" key="8">
    <source>
        <dbReference type="Proteomes" id="UP000054375"/>
    </source>
</evidence>
<keyword evidence="1" id="KW-0805">Transcription regulation</keyword>
<dbReference type="RefSeq" id="WP_062245477.1">
    <property type="nucleotide sequence ID" value="NZ_CP032427.1"/>
</dbReference>
<dbReference type="PRINTS" id="PR00455">
    <property type="entry name" value="HTHTETR"/>
</dbReference>
<keyword evidence="8" id="KW-1185">Reference proteome</keyword>
<feature type="DNA-binding region" description="H-T-H motif" evidence="4">
    <location>
        <begin position="50"/>
        <end position="69"/>
    </location>
</feature>
<proteinExistence type="predicted"/>
<evidence type="ECO:0000313" key="7">
    <source>
        <dbReference type="EMBL" id="KUN60234.1"/>
    </source>
</evidence>
<gene>
    <name evidence="7" type="ORF">AQJ54_37810</name>
    <name evidence="6" type="ORF">DWG14_04850</name>
</gene>
<dbReference type="PANTHER" id="PTHR30055:SF238">
    <property type="entry name" value="MYCOFACTOCIN BIOSYNTHESIS TRANSCRIPTIONAL REGULATOR MFTR-RELATED"/>
    <property type="match status" value="1"/>
</dbReference>
<dbReference type="InterPro" id="IPR009057">
    <property type="entry name" value="Homeodomain-like_sf"/>
</dbReference>
<dbReference type="Gene3D" id="1.10.357.10">
    <property type="entry name" value="Tetracycline Repressor, domain 2"/>
    <property type="match status" value="1"/>
</dbReference>
<evidence type="ECO:0000313" key="9">
    <source>
        <dbReference type="Proteomes" id="UP000265765"/>
    </source>
</evidence>
<sequence length="213" mass="22667">MQAVSSESSDVPAALPVASSLTERRKAATRMEIARVAGELFVRQGPRGTRAEDIAAAAGVAPRTFYRYFATKEEAVEPLYSAGARLWAQAVRSAPAELSVAEALTHGARRTLTPGEGVSTSSWAFVRTLIRLADGDAGLRRVWAEVCRSSERRLAEVLTERTGREDVRFLAAVGSAAVRTAVEAWAAGEEPAERLVEVAVRNLGAVGGFLGEA</sequence>
<evidence type="ECO:0000256" key="4">
    <source>
        <dbReference type="PROSITE-ProRule" id="PRU00335"/>
    </source>
</evidence>
<dbReference type="PANTHER" id="PTHR30055">
    <property type="entry name" value="HTH-TYPE TRANSCRIPTIONAL REGULATOR RUTR"/>
    <property type="match status" value="1"/>
</dbReference>
<protein>
    <submittedName>
        <fullName evidence="7">TetR family transcriptional regulator</fullName>
    </submittedName>
</protein>
<reference evidence="7 8" key="1">
    <citation type="submission" date="2015-10" db="EMBL/GenBank/DDBJ databases">
        <title>Draft genome sequence of Streptomyces griseorubiginosus DSM 40469, type strain for the species Streptomyces griseorubiginosus.</title>
        <authorList>
            <person name="Ruckert C."/>
            <person name="Winkler A."/>
            <person name="Kalinowski J."/>
            <person name="Kampfer P."/>
            <person name="Glaeser S."/>
        </authorList>
    </citation>
    <scope>NUCLEOTIDE SEQUENCE [LARGE SCALE GENOMIC DNA]</scope>
    <source>
        <strain evidence="7 8">DSM 40469</strain>
    </source>
</reference>
<feature type="domain" description="HTH tetR-type" evidence="5">
    <location>
        <begin position="27"/>
        <end position="87"/>
    </location>
</feature>
<name>A0A101RR54_9ACTN</name>
<dbReference type="EMBL" id="LMWV01000032">
    <property type="protein sequence ID" value="KUN60234.1"/>
    <property type="molecule type" value="Genomic_DNA"/>
</dbReference>
<organism evidence="7 8">
    <name type="scientific">Streptomyces griseorubiginosus</name>
    <dbReference type="NCBI Taxonomy" id="67304"/>
    <lineage>
        <taxon>Bacteria</taxon>
        <taxon>Bacillati</taxon>
        <taxon>Actinomycetota</taxon>
        <taxon>Actinomycetes</taxon>
        <taxon>Kitasatosporales</taxon>
        <taxon>Streptomycetaceae</taxon>
        <taxon>Streptomyces</taxon>
    </lineage>
</organism>
<dbReference type="Proteomes" id="UP000054375">
    <property type="component" value="Unassembled WGS sequence"/>
</dbReference>
<dbReference type="GeneID" id="91283726"/>
<dbReference type="Proteomes" id="UP000265765">
    <property type="component" value="Chromosome"/>
</dbReference>
<evidence type="ECO:0000256" key="3">
    <source>
        <dbReference type="ARBA" id="ARBA00023163"/>
    </source>
</evidence>
<dbReference type="OrthoDB" id="3787664at2"/>
<dbReference type="InterPro" id="IPR001647">
    <property type="entry name" value="HTH_TetR"/>
</dbReference>
<dbReference type="InterPro" id="IPR050109">
    <property type="entry name" value="HTH-type_TetR-like_transc_reg"/>
</dbReference>
<keyword evidence="3" id="KW-0804">Transcription</keyword>
<dbReference type="KEGG" id="sge:DWG14_04850"/>
<evidence type="ECO:0000259" key="5">
    <source>
        <dbReference type="PROSITE" id="PS50977"/>
    </source>
</evidence>
<dbReference type="EMBL" id="CP032427">
    <property type="protein sequence ID" value="AYC40584.1"/>
    <property type="molecule type" value="Genomic_DNA"/>
</dbReference>
<evidence type="ECO:0000313" key="6">
    <source>
        <dbReference type="EMBL" id="AYC40584.1"/>
    </source>
</evidence>
<dbReference type="PROSITE" id="PS50977">
    <property type="entry name" value="HTH_TETR_2"/>
    <property type="match status" value="1"/>
</dbReference>
<evidence type="ECO:0000256" key="2">
    <source>
        <dbReference type="ARBA" id="ARBA00023125"/>
    </source>
</evidence>
<accession>A0A101RR54</accession>
<keyword evidence="2 4" id="KW-0238">DNA-binding</keyword>
<dbReference type="Pfam" id="PF00440">
    <property type="entry name" value="TetR_N"/>
    <property type="match status" value="1"/>
</dbReference>
<dbReference type="GO" id="GO:0003700">
    <property type="term" value="F:DNA-binding transcription factor activity"/>
    <property type="evidence" value="ECO:0007669"/>
    <property type="project" value="TreeGrafter"/>
</dbReference>
<dbReference type="AlphaFoldDB" id="A0A101RR54"/>